<organism evidence="3 4">
    <name type="scientific">Pinctada imbricata</name>
    <name type="common">Atlantic pearl-oyster</name>
    <name type="synonym">Pinctada martensii</name>
    <dbReference type="NCBI Taxonomy" id="66713"/>
    <lineage>
        <taxon>Eukaryota</taxon>
        <taxon>Metazoa</taxon>
        <taxon>Spiralia</taxon>
        <taxon>Lophotrochozoa</taxon>
        <taxon>Mollusca</taxon>
        <taxon>Bivalvia</taxon>
        <taxon>Autobranchia</taxon>
        <taxon>Pteriomorphia</taxon>
        <taxon>Pterioida</taxon>
        <taxon>Pterioidea</taxon>
        <taxon>Pteriidae</taxon>
        <taxon>Pinctada</taxon>
    </lineage>
</organism>
<dbReference type="Proteomes" id="UP001186944">
    <property type="component" value="Unassembled WGS sequence"/>
</dbReference>
<dbReference type="Pfam" id="PF02229">
    <property type="entry name" value="PC4"/>
    <property type="match status" value="1"/>
</dbReference>
<feature type="region of interest" description="Disordered" evidence="1">
    <location>
        <begin position="1"/>
        <end position="23"/>
    </location>
</feature>
<evidence type="ECO:0000259" key="2">
    <source>
        <dbReference type="Pfam" id="PF02229"/>
    </source>
</evidence>
<dbReference type="GO" id="GO:0006355">
    <property type="term" value="P:regulation of DNA-templated transcription"/>
    <property type="evidence" value="ECO:0007669"/>
    <property type="project" value="InterPro"/>
</dbReference>
<evidence type="ECO:0000256" key="1">
    <source>
        <dbReference type="SAM" id="MobiDB-lite"/>
    </source>
</evidence>
<dbReference type="GO" id="GO:0003677">
    <property type="term" value="F:DNA binding"/>
    <property type="evidence" value="ECO:0007669"/>
    <property type="project" value="InterPro"/>
</dbReference>
<dbReference type="InterPro" id="IPR003173">
    <property type="entry name" value="PC4_C"/>
</dbReference>
<accession>A0AA89CB46</accession>
<proteinExistence type="predicted"/>
<name>A0AA89CB46_PINIB</name>
<evidence type="ECO:0000313" key="4">
    <source>
        <dbReference type="Proteomes" id="UP001186944"/>
    </source>
</evidence>
<keyword evidence="4" id="KW-1185">Reference proteome</keyword>
<dbReference type="Gene3D" id="2.30.31.10">
    <property type="entry name" value="Transcriptional Coactivator Pc4, Chain A"/>
    <property type="match status" value="1"/>
</dbReference>
<dbReference type="EMBL" id="VSWD01000002">
    <property type="protein sequence ID" value="KAK3107734.1"/>
    <property type="molecule type" value="Genomic_DNA"/>
</dbReference>
<protein>
    <recommendedName>
        <fullName evidence="2">Transcriptional coactivator p15 (PC4) C-terminal domain-containing protein</fullName>
    </recommendedName>
</protein>
<dbReference type="AlphaFoldDB" id="A0AA89CB46"/>
<reference evidence="3" key="1">
    <citation type="submission" date="2019-08" db="EMBL/GenBank/DDBJ databases">
        <title>The improved chromosome-level genome for the pearl oyster Pinctada fucata martensii using PacBio sequencing and Hi-C.</title>
        <authorList>
            <person name="Zheng Z."/>
        </authorList>
    </citation>
    <scope>NUCLEOTIDE SEQUENCE</scope>
    <source>
        <strain evidence="3">ZZ-2019</strain>
        <tissue evidence="3">Adductor muscle</tissue>
    </source>
</reference>
<feature type="domain" description="Transcriptional coactivator p15 (PC4) C-terminal" evidence="2">
    <location>
        <begin position="90"/>
        <end position="124"/>
    </location>
</feature>
<dbReference type="SUPFAM" id="SSF54447">
    <property type="entry name" value="ssDNA-binding transcriptional regulator domain"/>
    <property type="match status" value="1"/>
</dbReference>
<dbReference type="InterPro" id="IPR009044">
    <property type="entry name" value="ssDNA-bd_transcriptional_reg"/>
</dbReference>
<feature type="compositionally biased region" description="Polar residues" evidence="1">
    <location>
        <begin position="1"/>
        <end position="10"/>
    </location>
</feature>
<gene>
    <name evidence="3" type="ORF">FSP39_021147</name>
</gene>
<sequence>MTGPVQTSLEKTGPRPPVLSECQSDSSGDNIYVLATAGRARTVLHWLMLECYAGQIDKVFETLVKLKPVERQRQQWHLGNDIYVTVDDAFPLLDIRRYWKPEDQYVPTTKGVKLTMRRWESLKNCTAVIRDFVPNLKFAATNHHEDSNDSQLPVDHIHLSDLQCDC</sequence>
<evidence type="ECO:0000313" key="3">
    <source>
        <dbReference type="EMBL" id="KAK3107734.1"/>
    </source>
</evidence>
<comment type="caution">
    <text evidence="3">The sequence shown here is derived from an EMBL/GenBank/DDBJ whole genome shotgun (WGS) entry which is preliminary data.</text>
</comment>